<name>A0ABT5QER2_9PSED</name>
<dbReference type="InterPro" id="IPR002500">
    <property type="entry name" value="PAPS_reduct_dom"/>
</dbReference>
<sequence>MRDPFKITQPTCISFSGGRTSAYMLWRVLQANHGLPEHTLICFANTGKEAEATLRFVRECAERWCVPIHWLEYCDTPLGFTPVNFETASRCGEPFEALILKRRYLPNPVSRFCTSELKIRPMHKFIRQHGWQDWDQLIGIRADEQRRAAKIRARGHSTESTHETMRMPLVDAGGTVHDVNRFWQTQAFNLELLTVNGRTLEGNCDLCFLKPQRQRLALIRANPKSADWWIAMEALELASRPSGARFRNDGPTYAEMARFLINQGDLFDSSDASTSCFCGD</sequence>
<evidence type="ECO:0000313" key="2">
    <source>
        <dbReference type="EMBL" id="MDD1152711.1"/>
    </source>
</evidence>
<reference evidence="2 3" key="1">
    <citation type="submission" date="2022-05" db="EMBL/GenBank/DDBJ databases">
        <title>Novel Pseudomonas spp. Isolated from a Rainbow Trout Aquaculture Facility.</title>
        <authorList>
            <person name="Testerman T."/>
            <person name="Graf J."/>
        </authorList>
    </citation>
    <scope>NUCLEOTIDE SEQUENCE [LARGE SCALE GENOMIC DNA]</scope>
    <source>
        <strain evidence="2 3">ID357</strain>
    </source>
</reference>
<feature type="domain" description="Phosphoadenosine phosphosulphate reductase" evidence="1">
    <location>
        <begin position="12"/>
        <end position="171"/>
    </location>
</feature>
<dbReference type="SUPFAM" id="SSF52402">
    <property type="entry name" value="Adenine nucleotide alpha hydrolases-like"/>
    <property type="match status" value="1"/>
</dbReference>
<gene>
    <name evidence="2" type="ORF">M5G25_31050</name>
</gene>
<evidence type="ECO:0000313" key="3">
    <source>
        <dbReference type="Proteomes" id="UP001217610"/>
    </source>
</evidence>
<dbReference type="EMBL" id="JAMDGR010000031">
    <property type="protein sequence ID" value="MDD1152711.1"/>
    <property type="molecule type" value="Genomic_DNA"/>
</dbReference>
<comment type="caution">
    <text evidence="2">The sequence shown here is derived from an EMBL/GenBank/DDBJ whole genome shotgun (WGS) entry which is preliminary data.</text>
</comment>
<dbReference type="Pfam" id="PF01507">
    <property type="entry name" value="PAPS_reduct"/>
    <property type="match status" value="1"/>
</dbReference>
<keyword evidence="3" id="KW-1185">Reference proteome</keyword>
<accession>A0ABT5QER2</accession>
<dbReference type="Proteomes" id="UP001217610">
    <property type="component" value="Unassembled WGS sequence"/>
</dbReference>
<evidence type="ECO:0000259" key="1">
    <source>
        <dbReference type="Pfam" id="PF01507"/>
    </source>
</evidence>
<protein>
    <submittedName>
        <fullName evidence="2">Phosphoadenosine phosphosulfate reductase family protein</fullName>
    </submittedName>
</protein>
<dbReference type="Gene3D" id="3.40.50.620">
    <property type="entry name" value="HUPs"/>
    <property type="match status" value="1"/>
</dbReference>
<dbReference type="RefSeq" id="WP_273924492.1">
    <property type="nucleotide sequence ID" value="NZ_JAMDGR010000031.1"/>
</dbReference>
<organism evidence="2 3">
    <name type="scientific">Pseudomonas idahonensis</name>
    <dbReference type="NCBI Taxonomy" id="2942628"/>
    <lineage>
        <taxon>Bacteria</taxon>
        <taxon>Pseudomonadati</taxon>
        <taxon>Pseudomonadota</taxon>
        <taxon>Gammaproteobacteria</taxon>
        <taxon>Pseudomonadales</taxon>
        <taxon>Pseudomonadaceae</taxon>
        <taxon>Pseudomonas</taxon>
    </lineage>
</organism>
<proteinExistence type="predicted"/>
<dbReference type="InterPro" id="IPR014729">
    <property type="entry name" value="Rossmann-like_a/b/a_fold"/>
</dbReference>